<dbReference type="InterPro" id="IPR025749">
    <property type="entry name" value="Sphingomyelin_synth-like_dom"/>
</dbReference>
<dbReference type="OrthoDB" id="792641at2"/>
<keyword evidence="1" id="KW-1133">Transmembrane helix</keyword>
<accession>A0A1M5C1L1</accession>
<dbReference type="Proteomes" id="UP000184048">
    <property type="component" value="Unassembled WGS sequence"/>
</dbReference>
<evidence type="ECO:0000313" key="4">
    <source>
        <dbReference type="Proteomes" id="UP000184048"/>
    </source>
</evidence>
<dbReference type="RefSeq" id="WP_072835935.1">
    <property type="nucleotide sequence ID" value="NZ_FQUU01000011.1"/>
</dbReference>
<sequence>MDLSPTYKEPSWTESLKDDAFKIRLYVGIILLGVVLVSFPFFFQHIELRDGEVLNDWVLDQLQPRDVSIPIFTIIWSITIFFLVRSVQSPTLFLTFMYGFILLSASRFITISLVPLDPPHNLIPLIDPISNSFYGKSFITKDLFYSGHTSAQCLFFLCFRRKLDKLIALFCTIAIGFLVLVQHVHYTIDVIAAPVFTIICFYIAKKIVNSKPISIIEPIER</sequence>
<feature type="domain" description="Sphingomyelin synthase-like" evidence="2">
    <location>
        <begin position="142"/>
        <end position="204"/>
    </location>
</feature>
<feature type="transmembrane region" description="Helical" evidence="1">
    <location>
        <begin position="190"/>
        <end position="208"/>
    </location>
</feature>
<evidence type="ECO:0000256" key="1">
    <source>
        <dbReference type="SAM" id="Phobius"/>
    </source>
</evidence>
<keyword evidence="1" id="KW-0812">Transmembrane</keyword>
<feature type="transmembrane region" description="Helical" evidence="1">
    <location>
        <begin position="166"/>
        <end position="184"/>
    </location>
</feature>
<keyword evidence="1" id="KW-0472">Membrane</keyword>
<name>A0A1M5C1L1_9BACT</name>
<feature type="transmembrane region" description="Helical" evidence="1">
    <location>
        <begin position="67"/>
        <end position="84"/>
    </location>
</feature>
<gene>
    <name evidence="3" type="ORF">SAMN02745131_02776</name>
</gene>
<keyword evidence="4" id="KW-1185">Reference proteome</keyword>
<reference evidence="3 4" key="1">
    <citation type="submission" date="2016-11" db="EMBL/GenBank/DDBJ databases">
        <authorList>
            <person name="Jaros S."/>
            <person name="Januszkiewicz K."/>
            <person name="Wedrychowicz H."/>
        </authorList>
    </citation>
    <scope>NUCLEOTIDE SEQUENCE [LARGE SCALE GENOMIC DNA]</scope>
    <source>
        <strain evidence="3 4">DSM 18119</strain>
    </source>
</reference>
<proteinExistence type="predicted"/>
<dbReference type="CDD" id="cd01610">
    <property type="entry name" value="PAP2_like"/>
    <property type="match status" value="1"/>
</dbReference>
<organism evidence="3 4">
    <name type="scientific">Flavisolibacter ginsengisoli DSM 18119</name>
    <dbReference type="NCBI Taxonomy" id="1121884"/>
    <lineage>
        <taxon>Bacteria</taxon>
        <taxon>Pseudomonadati</taxon>
        <taxon>Bacteroidota</taxon>
        <taxon>Chitinophagia</taxon>
        <taxon>Chitinophagales</taxon>
        <taxon>Chitinophagaceae</taxon>
        <taxon>Flavisolibacter</taxon>
    </lineage>
</organism>
<evidence type="ECO:0000259" key="2">
    <source>
        <dbReference type="Pfam" id="PF14360"/>
    </source>
</evidence>
<dbReference type="Pfam" id="PF14360">
    <property type="entry name" value="PAP2_C"/>
    <property type="match status" value="1"/>
</dbReference>
<feature type="transmembrane region" description="Helical" evidence="1">
    <location>
        <begin position="143"/>
        <end position="159"/>
    </location>
</feature>
<feature type="transmembrane region" description="Helical" evidence="1">
    <location>
        <begin position="91"/>
        <end position="114"/>
    </location>
</feature>
<dbReference type="STRING" id="1121884.SAMN02745131_02776"/>
<evidence type="ECO:0000313" key="3">
    <source>
        <dbReference type="EMBL" id="SHF48546.1"/>
    </source>
</evidence>
<protein>
    <submittedName>
        <fullName evidence="3">PAP2 superfamily C-terminal</fullName>
    </submittedName>
</protein>
<dbReference type="EMBL" id="FQUU01000011">
    <property type="protein sequence ID" value="SHF48546.1"/>
    <property type="molecule type" value="Genomic_DNA"/>
</dbReference>
<feature type="transmembrane region" description="Helical" evidence="1">
    <location>
        <begin position="25"/>
        <end position="43"/>
    </location>
</feature>
<dbReference type="AlphaFoldDB" id="A0A1M5C1L1"/>